<keyword evidence="2" id="KW-1133">Transmembrane helix</keyword>
<feature type="transmembrane region" description="Helical" evidence="2">
    <location>
        <begin position="121"/>
        <end position="141"/>
    </location>
</feature>
<protein>
    <recommendedName>
        <fullName evidence="5">TrbC/VIRB2 family protein</fullName>
    </recommendedName>
</protein>
<reference evidence="3 4" key="1">
    <citation type="journal article" date="2016" name="Nat. Commun.">
        <title>Thousands of microbial genomes shed light on interconnected biogeochemical processes in an aquifer system.</title>
        <authorList>
            <person name="Anantharaman K."/>
            <person name="Brown C.T."/>
            <person name="Hug L.A."/>
            <person name="Sharon I."/>
            <person name="Castelle C.J."/>
            <person name="Probst A.J."/>
            <person name="Thomas B.C."/>
            <person name="Singh A."/>
            <person name="Wilkins M.J."/>
            <person name="Karaoz U."/>
            <person name="Brodie E.L."/>
            <person name="Williams K.H."/>
            <person name="Hubbard S.S."/>
            <person name="Banfield J.F."/>
        </authorList>
    </citation>
    <scope>NUCLEOTIDE SEQUENCE [LARGE SCALE GENOMIC DNA]</scope>
</reference>
<feature type="region of interest" description="Disordered" evidence="1">
    <location>
        <begin position="1"/>
        <end position="24"/>
    </location>
</feature>
<proteinExistence type="predicted"/>
<dbReference type="EMBL" id="MFKW01000007">
    <property type="protein sequence ID" value="OGG51997.1"/>
    <property type="molecule type" value="Genomic_DNA"/>
</dbReference>
<sequence>MRKNDIPTPSTSLQGPSSSSVVPTGTPASLHIRRLASKVVVSLFSTLFLFLSTVSTAFAQAGLENPLNSSFSTIPAFIAGALKVLVIVALPIIALFIVVSGFMFIFARGNSSKLEEAKKNFVYVIIGALLILGAWVIATLIGGTVTQLVGN</sequence>
<accession>A0A1F6CSA6</accession>
<name>A0A1F6CSA6_9BACT</name>
<evidence type="ECO:0000256" key="1">
    <source>
        <dbReference type="SAM" id="MobiDB-lite"/>
    </source>
</evidence>
<feature type="transmembrane region" description="Helical" evidence="2">
    <location>
        <begin position="81"/>
        <end position="109"/>
    </location>
</feature>
<evidence type="ECO:0008006" key="5">
    <source>
        <dbReference type="Google" id="ProtNLM"/>
    </source>
</evidence>
<dbReference type="Pfam" id="PF18895">
    <property type="entry name" value="T4SS_pilin"/>
    <property type="match status" value="1"/>
</dbReference>
<keyword evidence="2" id="KW-0472">Membrane</keyword>
<keyword evidence="2" id="KW-0812">Transmembrane</keyword>
<gene>
    <name evidence="3" type="ORF">A2704_00650</name>
</gene>
<dbReference type="AlphaFoldDB" id="A0A1F6CSA6"/>
<dbReference type="InterPro" id="IPR043993">
    <property type="entry name" value="T4SS_pilin"/>
</dbReference>
<organism evidence="3 4">
    <name type="scientific">Candidatus Kaiserbacteria bacterium RIFCSPHIGHO2_01_FULL_54_36b</name>
    <dbReference type="NCBI Taxonomy" id="1798483"/>
    <lineage>
        <taxon>Bacteria</taxon>
        <taxon>Candidatus Kaiseribacteriota</taxon>
    </lineage>
</organism>
<evidence type="ECO:0000256" key="2">
    <source>
        <dbReference type="SAM" id="Phobius"/>
    </source>
</evidence>
<feature type="transmembrane region" description="Helical" evidence="2">
    <location>
        <begin position="39"/>
        <end position="61"/>
    </location>
</feature>
<evidence type="ECO:0000313" key="4">
    <source>
        <dbReference type="Proteomes" id="UP000176445"/>
    </source>
</evidence>
<comment type="caution">
    <text evidence="3">The sequence shown here is derived from an EMBL/GenBank/DDBJ whole genome shotgun (WGS) entry which is preliminary data.</text>
</comment>
<feature type="compositionally biased region" description="Low complexity" evidence="1">
    <location>
        <begin position="7"/>
        <end position="24"/>
    </location>
</feature>
<dbReference type="Proteomes" id="UP000176445">
    <property type="component" value="Unassembled WGS sequence"/>
</dbReference>
<evidence type="ECO:0000313" key="3">
    <source>
        <dbReference type="EMBL" id="OGG51997.1"/>
    </source>
</evidence>